<reference evidence="7" key="1">
    <citation type="submission" date="2020-05" db="EMBL/GenBank/DDBJ databases">
        <authorList>
            <person name="Chiriac C."/>
            <person name="Salcher M."/>
            <person name="Ghai R."/>
            <person name="Kavagutti S V."/>
        </authorList>
    </citation>
    <scope>NUCLEOTIDE SEQUENCE</scope>
</reference>
<feature type="transmembrane region" description="Helical" evidence="6">
    <location>
        <begin position="239"/>
        <end position="261"/>
    </location>
</feature>
<keyword evidence="5 6" id="KW-0472">Membrane</keyword>
<evidence type="ECO:0000256" key="4">
    <source>
        <dbReference type="ARBA" id="ARBA00022989"/>
    </source>
</evidence>
<dbReference type="InterPro" id="IPR036259">
    <property type="entry name" value="MFS_trans_sf"/>
</dbReference>
<name>A0A6J7EHS6_9ZZZZ</name>
<feature type="transmembrane region" description="Helical" evidence="6">
    <location>
        <begin position="111"/>
        <end position="134"/>
    </location>
</feature>
<dbReference type="SUPFAM" id="SSF103473">
    <property type="entry name" value="MFS general substrate transporter"/>
    <property type="match status" value="1"/>
</dbReference>
<protein>
    <submittedName>
        <fullName evidence="7">Unannotated protein</fullName>
    </submittedName>
</protein>
<dbReference type="AlphaFoldDB" id="A0A6J7EHS6"/>
<keyword evidence="4 6" id="KW-1133">Transmembrane helix</keyword>
<gene>
    <name evidence="7" type="ORF">UFOPK3402_01296</name>
</gene>
<feature type="transmembrane region" description="Helical" evidence="6">
    <location>
        <begin position="370"/>
        <end position="391"/>
    </location>
</feature>
<feature type="transmembrane region" description="Helical" evidence="6">
    <location>
        <begin position="397"/>
        <end position="417"/>
    </location>
</feature>
<evidence type="ECO:0000256" key="2">
    <source>
        <dbReference type="ARBA" id="ARBA00022475"/>
    </source>
</evidence>
<keyword evidence="2" id="KW-1003">Cell membrane</keyword>
<dbReference type="EMBL" id="CAFBLS010000163">
    <property type="protein sequence ID" value="CAB4880855.1"/>
    <property type="molecule type" value="Genomic_DNA"/>
</dbReference>
<dbReference type="PANTHER" id="PTHR23513">
    <property type="entry name" value="INTEGRAL MEMBRANE EFFLUX PROTEIN-RELATED"/>
    <property type="match status" value="1"/>
</dbReference>
<dbReference type="PANTHER" id="PTHR23513:SF17">
    <property type="entry name" value="MEMBRANE PROTEIN"/>
    <property type="match status" value="1"/>
</dbReference>
<accession>A0A6J7EHS6</accession>
<dbReference type="GO" id="GO:0005886">
    <property type="term" value="C:plasma membrane"/>
    <property type="evidence" value="ECO:0007669"/>
    <property type="project" value="UniProtKB-SubCell"/>
</dbReference>
<evidence type="ECO:0000256" key="1">
    <source>
        <dbReference type="ARBA" id="ARBA00004651"/>
    </source>
</evidence>
<feature type="transmembrane region" description="Helical" evidence="6">
    <location>
        <begin position="55"/>
        <end position="76"/>
    </location>
</feature>
<dbReference type="InterPro" id="IPR011701">
    <property type="entry name" value="MFS"/>
</dbReference>
<feature type="transmembrane region" description="Helical" evidence="6">
    <location>
        <begin position="20"/>
        <end position="43"/>
    </location>
</feature>
<dbReference type="Gene3D" id="1.20.1250.20">
    <property type="entry name" value="MFS general substrate transporter like domains"/>
    <property type="match status" value="1"/>
</dbReference>
<comment type="subcellular location">
    <subcellularLocation>
        <location evidence="1">Cell membrane</location>
        <topology evidence="1">Multi-pass membrane protein</topology>
    </subcellularLocation>
</comment>
<feature type="transmembrane region" description="Helical" evidence="6">
    <location>
        <begin position="306"/>
        <end position="330"/>
    </location>
</feature>
<evidence type="ECO:0000256" key="6">
    <source>
        <dbReference type="SAM" id="Phobius"/>
    </source>
</evidence>
<organism evidence="7">
    <name type="scientific">freshwater metagenome</name>
    <dbReference type="NCBI Taxonomy" id="449393"/>
    <lineage>
        <taxon>unclassified sequences</taxon>
        <taxon>metagenomes</taxon>
        <taxon>ecological metagenomes</taxon>
    </lineage>
</organism>
<proteinExistence type="predicted"/>
<evidence type="ECO:0000256" key="5">
    <source>
        <dbReference type="ARBA" id="ARBA00023136"/>
    </source>
</evidence>
<keyword evidence="3 6" id="KW-0812">Transmembrane</keyword>
<feature type="transmembrane region" description="Helical" evidence="6">
    <location>
        <begin position="181"/>
        <end position="202"/>
    </location>
</feature>
<dbReference type="GO" id="GO:0022857">
    <property type="term" value="F:transmembrane transporter activity"/>
    <property type="evidence" value="ECO:0007669"/>
    <property type="project" value="InterPro"/>
</dbReference>
<feature type="transmembrane region" description="Helical" evidence="6">
    <location>
        <begin position="273"/>
        <end position="294"/>
    </location>
</feature>
<evidence type="ECO:0000313" key="7">
    <source>
        <dbReference type="EMBL" id="CAB4880855.1"/>
    </source>
</evidence>
<evidence type="ECO:0000256" key="3">
    <source>
        <dbReference type="ARBA" id="ARBA00022692"/>
    </source>
</evidence>
<feature type="transmembrane region" description="Helical" evidence="6">
    <location>
        <begin position="88"/>
        <end position="105"/>
    </location>
</feature>
<dbReference type="Pfam" id="PF07690">
    <property type="entry name" value="MFS_1"/>
    <property type="match status" value="1"/>
</dbReference>
<sequence>MARLSALREVLATRDFRKLFAVRLVGQFSDGLLQAALATFVLFSPERQPDAFKVAAAFAILLLPYSFIGPFAGVFLDRWRRQRVLVRANLIKGLATLPIVFLVVAGNDGLWLGVCVLTVLGIGRFVLAGLSASLPHVVQGRDLITANALTPTSGTVAAAVGAGAGVALRTAVGGGDHGSELILILAAAGFVVAGLLAGRIAVGKLGPSGEKPADTIAGVLRGMADGVRGLKHEPIAGRAIAVAGAHRIVFGALTVGALLLVRNTFNNADGADAALNEFAVITGFAATGALLAALMTPAATRKLGSVTWSCLVLVQGGVIGIPLVFAGAMVPSFPALLLGAASVGFTGQGVKVCADTLVQRHVPDDHLGRIFALFDMVLNVCLVAGISLMAFGSPPSGQAPVLIASLSAVLLGTALWYRWTSSRRLTPQTN</sequence>